<evidence type="ECO:0000313" key="5">
    <source>
        <dbReference type="Proteomes" id="UP000830116"/>
    </source>
</evidence>
<dbReference type="Pfam" id="PF00672">
    <property type="entry name" value="HAMP"/>
    <property type="match status" value="1"/>
</dbReference>
<dbReference type="PANTHER" id="PTHR43156">
    <property type="entry name" value="STAGE II SPORULATION PROTEIN E-RELATED"/>
    <property type="match status" value="1"/>
</dbReference>
<dbReference type="RefSeq" id="WP_243538303.1">
    <property type="nucleotide sequence ID" value="NZ_CP093442.1"/>
</dbReference>
<keyword evidence="2" id="KW-1133">Transmembrane helix</keyword>
<dbReference type="CDD" id="cd06225">
    <property type="entry name" value="HAMP"/>
    <property type="match status" value="1"/>
</dbReference>
<dbReference type="SMART" id="SM00331">
    <property type="entry name" value="PP2C_SIG"/>
    <property type="match status" value="1"/>
</dbReference>
<dbReference type="CDD" id="cd18774">
    <property type="entry name" value="PDC2_HK_sensor"/>
    <property type="match status" value="1"/>
</dbReference>
<dbReference type="Gene3D" id="3.60.40.10">
    <property type="entry name" value="PPM-type phosphatase domain"/>
    <property type="match status" value="1"/>
</dbReference>
<dbReference type="SUPFAM" id="SSF158472">
    <property type="entry name" value="HAMP domain-like"/>
    <property type="match status" value="1"/>
</dbReference>
<feature type="transmembrane region" description="Helical" evidence="2">
    <location>
        <begin position="268"/>
        <end position="293"/>
    </location>
</feature>
<protein>
    <submittedName>
        <fullName evidence="4">SpoIIE family protein phosphatase</fullName>
    </submittedName>
</protein>
<name>A0ABY4CAA4_9BACT</name>
<evidence type="ECO:0000313" key="4">
    <source>
        <dbReference type="EMBL" id="UOF01699.1"/>
    </source>
</evidence>
<dbReference type="Proteomes" id="UP000830116">
    <property type="component" value="Chromosome"/>
</dbReference>
<sequence>MLLTSLPLITLTVYLVLALKIFEDDKIAYVFDSSSNMSGTMAAQIKTQLNAVLGTTKPIFQDYLTQNKFTSISESIFQNEFNLEAIVVFTPSESGSFEKKALLEKAVGQTDAVLASLQNNLPIYFSDVEASKRMVKVPFSDDRVFIFERVADETTNRVTVFMVITRMSEAAEMFKASLSQSMYLISGDGTILFGPDKLPGKKLQEFLAPSFLSGQSAKVAQGAETVKSAEGDLLVSYSRAGFGDLTVVTAVAKEKALGAVQILIRKSLIFFGILISVTVILSLFASSGLTQALTQLFNATKKVAEGDFNIRVDVKTNDEVGSLADNFNIMAAEVSRLLDQTAEKARMESELQTAKTVQETLFPETRAKIGPLAIAGYYEPASECGGDWWHYCQIGNKIFLWIGDATGHGAPAALITSAAKSASTIIERLNISPAKALELLNRSIYDVSKGRIMMTFFLASFDLETGELIYCNASHEAPFLMKKTEGAPLKKKDLVPLNEVNNPRLGQSRDSVYAQTSIQVDVGDSVFFYTDGIPDIQNPSKEAWGEREFIKALIAANKDGPGVGDSVEKFALSFQGHRQGAALVDDVTFFVVKHEGNV</sequence>
<keyword evidence="2" id="KW-0472">Membrane</keyword>
<accession>A0ABY4CAA4</accession>
<evidence type="ECO:0000259" key="3">
    <source>
        <dbReference type="PROSITE" id="PS50885"/>
    </source>
</evidence>
<dbReference type="PANTHER" id="PTHR43156:SF2">
    <property type="entry name" value="STAGE II SPORULATION PROTEIN E"/>
    <property type="match status" value="1"/>
</dbReference>
<organism evidence="4 5">
    <name type="scientific">Bdellovibrio reynosensis</name>
    <dbReference type="NCBI Taxonomy" id="2835041"/>
    <lineage>
        <taxon>Bacteria</taxon>
        <taxon>Pseudomonadati</taxon>
        <taxon>Bdellovibrionota</taxon>
        <taxon>Bdellovibrionia</taxon>
        <taxon>Bdellovibrionales</taxon>
        <taxon>Pseudobdellovibrionaceae</taxon>
        <taxon>Bdellovibrio</taxon>
    </lineage>
</organism>
<keyword evidence="5" id="KW-1185">Reference proteome</keyword>
<dbReference type="InterPro" id="IPR052016">
    <property type="entry name" value="Bact_Sigma-Reg"/>
</dbReference>
<evidence type="ECO:0000256" key="1">
    <source>
        <dbReference type="ARBA" id="ARBA00022801"/>
    </source>
</evidence>
<dbReference type="Gene3D" id="6.10.340.10">
    <property type="match status" value="1"/>
</dbReference>
<reference evidence="4" key="1">
    <citation type="submission" date="2022-03" db="EMBL/GenBank/DDBJ databases">
        <title>Genome Identification and Characterization of new species Bdellovibrio reynosense LBG001 sp. nov. from a Mexico soil sample.</title>
        <authorList>
            <person name="Camilli A."/>
            <person name="Ajao Y."/>
            <person name="Guo X."/>
        </authorList>
    </citation>
    <scope>NUCLEOTIDE SEQUENCE</scope>
    <source>
        <strain evidence="4">LBG001</strain>
    </source>
</reference>
<feature type="domain" description="HAMP" evidence="3">
    <location>
        <begin position="287"/>
        <end position="339"/>
    </location>
</feature>
<dbReference type="SMART" id="SM00304">
    <property type="entry name" value="HAMP"/>
    <property type="match status" value="1"/>
</dbReference>
<proteinExistence type="predicted"/>
<dbReference type="InterPro" id="IPR003660">
    <property type="entry name" value="HAMP_dom"/>
</dbReference>
<keyword evidence="1" id="KW-0378">Hydrolase</keyword>
<keyword evidence="2" id="KW-0812">Transmembrane</keyword>
<dbReference type="PROSITE" id="PS50885">
    <property type="entry name" value="HAMP"/>
    <property type="match status" value="1"/>
</dbReference>
<dbReference type="InterPro" id="IPR001932">
    <property type="entry name" value="PPM-type_phosphatase-like_dom"/>
</dbReference>
<evidence type="ECO:0000256" key="2">
    <source>
        <dbReference type="SAM" id="Phobius"/>
    </source>
</evidence>
<dbReference type="Pfam" id="PF07228">
    <property type="entry name" value="SpoIIE"/>
    <property type="match status" value="1"/>
</dbReference>
<gene>
    <name evidence="4" type="ORF">MNR06_01865</name>
</gene>
<dbReference type="EMBL" id="CP093442">
    <property type="protein sequence ID" value="UOF01699.1"/>
    <property type="molecule type" value="Genomic_DNA"/>
</dbReference>
<dbReference type="InterPro" id="IPR036457">
    <property type="entry name" value="PPM-type-like_dom_sf"/>
</dbReference>